<proteinExistence type="inferred from homology"/>
<evidence type="ECO:0000259" key="11">
    <source>
        <dbReference type="Pfam" id="PF05698"/>
    </source>
</evidence>
<evidence type="ECO:0000313" key="12">
    <source>
        <dbReference type="EMBL" id="MCA9383596.1"/>
    </source>
</evidence>
<keyword evidence="6" id="KW-0697">Rotamase</keyword>
<dbReference type="SUPFAM" id="SSF102735">
    <property type="entry name" value="Trigger factor ribosome-binding domain"/>
    <property type="match status" value="1"/>
</dbReference>
<dbReference type="PANTHER" id="PTHR30560:SF3">
    <property type="entry name" value="TRIGGER FACTOR-LIKE PROTEIN TIG, CHLOROPLASTIC"/>
    <property type="match status" value="1"/>
</dbReference>
<dbReference type="InterPro" id="IPR008880">
    <property type="entry name" value="Trigger_fac_C"/>
</dbReference>
<dbReference type="Pfam" id="PF05697">
    <property type="entry name" value="Trigger_N"/>
    <property type="match status" value="1"/>
</dbReference>
<dbReference type="InterPro" id="IPR037041">
    <property type="entry name" value="Trigger_fac_C_sf"/>
</dbReference>
<dbReference type="GO" id="GO:0043335">
    <property type="term" value="P:protein unfolding"/>
    <property type="evidence" value="ECO:0007669"/>
    <property type="project" value="TreeGrafter"/>
</dbReference>
<evidence type="ECO:0000256" key="9">
    <source>
        <dbReference type="ARBA" id="ARBA00029986"/>
    </source>
</evidence>
<dbReference type="InterPro" id="IPR005215">
    <property type="entry name" value="Trig_fac"/>
</dbReference>
<dbReference type="EMBL" id="JAGQLK010000096">
    <property type="protein sequence ID" value="MCA9383596.1"/>
    <property type="molecule type" value="Genomic_DNA"/>
</dbReference>
<evidence type="ECO:0000259" key="10">
    <source>
        <dbReference type="Pfam" id="PF05697"/>
    </source>
</evidence>
<dbReference type="InterPro" id="IPR008881">
    <property type="entry name" value="Trigger_fac_ribosome-bd_bac"/>
</dbReference>
<dbReference type="Proteomes" id="UP000783287">
    <property type="component" value="Unassembled WGS sequence"/>
</dbReference>
<dbReference type="Pfam" id="PF05698">
    <property type="entry name" value="Trigger_C"/>
    <property type="match status" value="1"/>
</dbReference>
<comment type="catalytic activity">
    <reaction evidence="1">
        <text>[protein]-peptidylproline (omega=180) = [protein]-peptidylproline (omega=0)</text>
        <dbReference type="Rhea" id="RHEA:16237"/>
        <dbReference type="Rhea" id="RHEA-COMP:10747"/>
        <dbReference type="Rhea" id="RHEA-COMP:10748"/>
        <dbReference type="ChEBI" id="CHEBI:83833"/>
        <dbReference type="ChEBI" id="CHEBI:83834"/>
        <dbReference type="EC" id="5.2.1.8"/>
    </reaction>
</comment>
<comment type="subcellular location">
    <subcellularLocation>
        <location evidence="2">Cytoplasm</location>
    </subcellularLocation>
</comment>
<evidence type="ECO:0000256" key="6">
    <source>
        <dbReference type="ARBA" id="ARBA00023110"/>
    </source>
</evidence>
<keyword evidence="7" id="KW-0143">Chaperone</keyword>
<evidence type="ECO:0000256" key="5">
    <source>
        <dbReference type="ARBA" id="ARBA00016902"/>
    </source>
</evidence>
<reference evidence="12" key="2">
    <citation type="journal article" date="2021" name="Microbiome">
        <title>Successional dynamics and alternative stable states in a saline activated sludge microbial community over 9 years.</title>
        <authorList>
            <person name="Wang Y."/>
            <person name="Ye J."/>
            <person name="Ju F."/>
            <person name="Liu L."/>
            <person name="Boyd J.A."/>
            <person name="Deng Y."/>
            <person name="Parks D.H."/>
            <person name="Jiang X."/>
            <person name="Yin X."/>
            <person name="Woodcroft B.J."/>
            <person name="Tyson G.W."/>
            <person name="Hugenholtz P."/>
            <person name="Polz M.F."/>
            <person name="Zhang T."/>
        </authorList>
    </citation>
    <scope>NUCLEOTIDE SEQUENCE</scope>
    <source>
        <strain evidence="12">HKST-UBA14</strain>
    </source>
</reference>
<evidence type="ECO:0000256" key="4">
    <source>
        <dbReference type="ARBA" id="ARBA00013194"/>
    </source>
</evidence>
<feature type="domain" description="Trigger factor C-terminal" evidence="11">
    <location>
        <begin position="187"/>
        <end position="340"/>
    </location>
</feature>
<dbReference type="SUPFAM" id="SSF109998">
    <property type="entry name" value="Triger factor/SurA peptide-binding domain-like"/>
    <property type="match status" value="1"/>
</dbReference>
<dbReference type="InterPro" id="IPR027304">
    <property type="entry name" value="Trigger_fact/SurA_dom_sf"/>
</dbReference>
<organism evidence="12 13">
    <name type="scientific">Candidatus Dojkabacteria bacterium</name>
    <dbReference type="NCBI Taxonomy" id="2099670"/>
    <lineage>
        <taxon>Bacteria</taxon>
        <taxon>Candidatus Dojkabacteria</taxon>
    </lineage>
</organism>
<dbReference type="Gene3D" id="1.10.3120.10">
    <property type="entry name" value="Trigger factor, C-terminal domain"/>
    <property type="match status" value="1"/>
</dbReference>
<evidence type="ECO:0000313" key="13">
    <source>
        <dbReference type="Proteomes" id="UP000783287"/>
    </source>
</evidence>
<sequence>MAKEYTYTKEVDKSGKITLKVQVQKEKFAATKEKTYTRLSQDVKVSGFRPGKAPKAVIESKIGPDLFEKTLNDLLPEVTFDILQEEGLEPLNRLKYNVKKVSDDEGVEYEAEFVEYPKFKLGDMKKIKVKEEAVEVAKEDIDAEKKRILDIYNKQKKAEADSDKKEYTDATELTDAIVTDMKLGMDTVAKLEEQIKHQLEHQKKHLAEDKKVQDMLDEAIKLSKIKVPQAIVDEEIERQEADYKARIEQLGLKLEDFLKAQKTSLDELKKTWNESAEKRIATELLLFEIVKVEKIQVTQEELSREIASIQDPKMKEEYASEAGQRFVMSVILQQKAINWLRETVEGKKQPAIIIPEGVDTGKE</sequence>
<evidence type="ECO:0000256" key="7">
    <source>
        <dbReference type="ARBA" id="ARBA00023186"/>
    </source>
</evidence>
<dbReference type="GO" id="GO:0044183">
    <property type="term" value="F:protein folding chaperone"/>
    <property type="evidence" value="ECO:0007669"/>
    <property type="project" value="TreeGrafter"/>
</dbReference>
<dbReference type="GO" id="GO:0015031">
    <property type="term" value="P:protein transport"/>
    <property type="evidence" value="ECO:0007669"/>
    <property type="project" value="InterPro"/>
</dbReference>
<accession>A0A955L6G8</accession>
<evidence type="ECO:0000256" key="8">
    <source>
        <dbReference type="ARBA" id="ARBA00023235"/>
    </source>
</evidence>
<dbReference type="GO" id="GO:0043022">
    <property type="term" value="F:ribosome binding"/>
    <property type="evidence" value="ECO:0007669"/>
    <property type="project" value="TreeGrafter"/>
</dbReference>
<dbReference type="InterPro" id="IPR036611">
    <property type="entry name" value="Trigger_fac_ribosome-bd_sf"/>
</dbReference>
<dbReference type="GO" id="GO:0051083">
    <property type="term" value="P:'de novo' cotranslational protein folding"/>
    <property type="evidence" value="ECO:0007669"/>
    <property type="project" value="TreeGrafter"/>
</dbReference>
<feature type="domain" description="Trigger factor ribosome-binding bacterial" evidence="10">
    <location>
        <begin position="13"/>
        <end position="147"/>
    </location>
</feature>
<comment type="caution">
    <text evidence="12">The sequence shown here is derived from an EMBL/GenBank/DDBJ whole genome shotgun (WGS) entry which is preliminary data.</text>
</comment>
<keyword evidence="8" id="KW-0413">Isomerase</keyword>
<comment type="similarity">
    <text evidence="3">Belongs to the FKBP-type PPIase family. Tig subfamily.</text>
</comment>
<dbReference type="GO" id="GO:0003755">
    <property type="term" value="F:peptidyl-prolyl cis-trans isomerase activity"/>
    <property type="evidence" value="ECO:0007669"/>
    <property type="project" value="UniProtKB-KW"/>
</dbReference>
<gene>
    <name evidence="12" type="ORF">KC909_04465</name>
</gene>
<dbReference type="GO" id="GO:0005737">
    <property type="term" value="C:cytoplasm"/>
    <property type="evidence" value="ECO:0007669"/>
    <property type="project" value="UniProtKB-SubCell"/>
</dbReference>
<dbReference type="PANTHER" id="PTHR30560">
    <property type="entry name" value="TRIGGER FACTOR CHAPERONE AND PEPTIDYL-PROLYL CIS/TRANS ISOMERASE"/>
    <property type="match status" value="1"/>
</dbReference>
<evidence type="ECO:0000256" key="1">
    <source>
        <dbReference type="ARBA" id="ARBA00000971"/>
    </source>
</evidence>
<name>A0A955L6G8_9BACT</name>
<evidence type="ECO:0000256" key="3">
    <source>
        <dbReference type="ARBA" id="ARBA00005464"/>
    </source>
</evidence>
<evidence type="ECO:0000256" key="2">
    <source>
        <dbReference type="ARBA" id="ARBA00004496"/>
    </source>
</evidence>
<dbReference type="AlphaFoldDB" id="A0A955L6G8"/>
<protein>
    <recommendedName>
        <fullName evidence="5">Trigger factor</fullName>
        <ecNumber evidence="4">5.2.1.8</ecNumber>
    </recommendedName>
    <alternativeName>
        <fullName evidence="9">PPIase</fullName>
    </alternativeName>
</protein>
<reference evidence="12" key="1">
    <citation type="submission" date="2020-04" db="EMBL/GenBank/DDBJ databases">
        <authorList>
            <person name="Zhang T."/>
        </authorList>
    </citation>
    <scope>NUCLEOTIDE SEQUENCE</scope>
    <source>
        <strain evidence="12">HKST-UBA14</strain>
    </source>
</reference>
<dbReference type="Gene3D" id="3.30.70.1050">
    <property type="entry name" value="Trigger factor ribosome-binding domain"/>
    <property type="match status" value="1"/>
</dbReference>
<dbReference type="EC" id="5.2.1.8" evidence="4"/>